<keyword evidence="3" id="KW-1185">Reference proteome</keyword>
<protein>
    <recommendedName>
        <fullName evidence="4">Mercuric transport protein MerT</fullName>
    </recommendedName>
</protein>
<accession>A0A4Y8IDV9</accession>
<comment type="caution">
    <text evidence="2">The sequence shown here is derived from an EMBL/GenBank/DDBJ whole genome shotgun (WGS) entry which is preliminary data.</text>
</comment>
<sequence>MKEITSQLATLFSGFVMAGCCLGPLVLIPLGLTSFAGELAIYATKYQTMLISLTLVLLAYSFYLVYGRNWLWQETIEVSPKTSEVTSENLESASFKIDGFT</sequence>
<dbReference type="AlphaFoldDB" id="A0A4Y8IDV9"/>
<dbReference type="PROSITE" id="PS51257">
    <property type="entry name" value="PROKAR_LIPOPROTEIN"/>
    <property type="match status" value="1"/>
</dbReference>
<dbReference type="OrthoDB" id="5518625at2"/>
<dbReference type="RefSeq" id="WP_134341640.1">
    <property type="nucleotide sequence ID" value="NZ_SOPW01000033.1"/>
</dbReference>
<gene>
    <name evidence="2" type="ORF">E3U55_16830</name>
</gene>
<evidence type="ECO:0008006" key="4">
    <source>
        <dbReference type="Google" id="ProtNLM"/>
    </source>
</evidence>
<reference evidence="2 3" key="1">
    <citation type="submission" date="2019-03" db="EMBL/GenBank/DDBJ databases">
        <authorList>
            <person name="He R.-H."/>
        </authorList>
    </citation>
    <scope>NUCLEOTIDE SEQUENCE [LARGE SCALE GENOMIC DNA]</scope>
    <source>
        <strain evidence="3">SH 714</strain>
    </source>
</reference>
<name>A0A4Y8IDV9_9BACI</name>
<dbReference type="EMBL" id="SOPW01000033">
    <property type="protein sequence ID" value="TFB12987.1"/>
    <property type="molecule type" value="Genomic_DNA"/>
</dbReference>
<keyword evidence="1" id="KW-0472">Membrane</keyword>
<evidence type="ECO:0000256" key="1">
    <source>
        <dbReference type="SAM" id="Phobius"/>
    </source>
</evidence>
<keyword evidence="1" id="KW-0812">Transmembrane</keyword>
<keyword evidence="1" id="KW-1133">Transmembrane helix</keyword>
<evidence type="ECO:0000313" key="3">
    <source>
        <dbReference type="Proteomes" id="UP000297975"/>
    </source>
</evidence>
<evidence type="ECO:0000313" key="2">
    <source>
        <dbReference type="EMBL" id="TFB12987.1"/>
    </source>
</evidence>
<feature type="transmembrane region" description="Helical" evidence="1">
    <location>
        <begin position="48"/>
        <end position="66"/>
    </location>
</feature>
<organism evidence="2 3">
    <name type="scientific">Filobacillus milosensis</name>
    <dbReference type="NCBI Taxonomy" id="94137"/>
    <lineage>
        <taxon>Bacteria</taxon>
        <taxon>Bacillati</taxon>
        <taxon>Bacillota</taxon>
        <taxon>Bacilli</taxon>
        <taxon>Bacillales</taxon>
        <taxon>Bacillaceae</taxon>
        <taxon>Filobacillus</taxon>
    </lineage>
</organism>
<proteinExistence type="predicted"/>
<dbReference type="Proteomes" id="UP000297975">
    <property type="component" value="Unassembled WGS sequence"/>
</dbReference>
<feature type="transmembrane region" description="Helical" evidence="1">
    <location>
        <begin position="12"/>
        <end position="36"/>
    </location>
</feature>